<evidence type="ECO:0008006" key="4">
    <source>
        <dbReference type="Google" id="ProtNLM"/>
    </source>
</evidence>
<keyword evidence="3" id="KW-1185">Reference proteome</keyword>
<evidence type="ECO:0000313" key="2">
    <source>
        <dbReference type="EMBL" id="TDP58058.1"/>
    </source>
</evidence>
<dbReference type="Proteomes" id="UP000295500">
    <property type="component" value="Unassembled WGS sequence"/>
</dbReference>
<feature type="transmembrane region" description="Helical" evidence="1">
    <location>
        <begin position="20"/>
        <end position="40"/>
    </location>
</feature>
<comment type="caution">
    <text evidence="2">The sequence shown here is derived from an EMBL/GenBank/DDBJ whole genome shotgun (WGS) entry which is preliminary data.</text>
</comment>
<sequence>MKYLFEKKMNKKGFTLSETLASVLILILVVTIIGGGIVVVKNAYQRITLKANAQVLMSTAITKVSDELKFAEDIEGTDTPTFVSGNNSYKMSFVNGDGTADNLGIMEAYATGDSTQNIQLLSTKTMTDGLVPSITYNYSSDDKLFTATIEVKKDGTTVSKQTITVRPLNE</sequence>
<protein>
    <recommendedName>
        <fullName evidence="4">Prepilin-type N-terminal cleavage/methylation domain-containing protein</fullName>
    </recommendedName>
</protein>
<keyword evidence="1" id="KW-0812">Transmembrane</keyword>
<proteinExistence type="predicted"/>
<name>A0A4R6Q6H2_9FIRM</name>
<evidence type="ECO:0000256" key="1">
    <source>
        <dbReference type="SAM" id="Phobius"/>
    </source>
</evidence>
<dbReference type="EMBL" id="SNXO01000008">
    <property type="protein sequence ID" value="TDP58058.1"/>
    <property type="molecule type" value="Genomic_DNA"/>
</dbReference>
<organism evidence="2 3">
    <name type="scientific">Aminicella lysinilytica</name>
    <dbReference type="NCBI Taxonomy" id="433323"/>
    <lineage>
        <taxon>Bacteria</taxon>
        <taxon>Bacillati</taxon>
        <taxon>Bacillota</taxon>
        <taxon>Clostridia</taxon>
        <taxon>Peptostreptococcales</taxon>
        <taxon>Anaerovoracaceae</taxon>
        <taxon>Aminicella</taxon>
    </lineage>
</organism>
<accession>A0A4R6Q6H2</accession>
<dbReference type="AlphaFoldDB" id="A0A4R6Q6H2"/>
<keyword evidence="1" id="KW-1133">Transmembrane helix</keyword>
<dbReference type="OrthoDB" id="2084921at2"/>
<dbReference type="RefSeq" id="WP_133527994.1">
    <property type="nucleotide sequence ID" value="NZ_SNXO01000008.1"/>
</dbReference>
<evidence type="ECO:0000313" key="3">
    <source>
        <dbReference type="Proteomes" id="UP000295500"/>
    </source>
</evidence>
<reference evidence="2 3" key="1">
    <citation type="submission" date="2019-03" db="EMBL/GenBank/DDBJ databases">
        <title>Genomic Encyclopedia of Type Strains, Phase IV (KMG-IV): sequencing the most valuable type-strain genomes for metagenomic binning, comparative biology and taxonomic classification.</title>
        <authorList>
            <person name="Goeker M."/>
        </authorList>
    </citation>
    <scope>NUCLEOTIDE SEQUENCE [LARGE SCALE GENOMIC DNA]</scope>
    <source>
        <strain evidence="2 3">DSM 28287</strain>
    </source>
</reference>
<keyword evidence="1" id="KW-0472">Membrane</keyword>
<gene>
    <name evidence="2" type="ORF">EV211_1083</name>
</gene>